<dbReference type="InterPro" id="IPR017853">
    <property type="entry name" value="GH"/>
</dbReference>
<proteinExistence type="inferred from homology"/>
<keyword evidence="3 6" id="KW-0326">Glycosidase</keyword>
<dbReference type="EC" id="3.2.1.31" evidence="6"/>
<dbReference type="EMBL" id="SJPV01000001">
    <property type="protein sequence ID" value="TWU42638.1"/>
    <property type="molecule type" value="Genomic_DNA"/>
</dbReference>
<dbReference type="Pfam" id="PF02836">
    <property type="entry name" value="Glyco_hydro_2_C"/>
    <property type="match status" value="1"/>
</dbReference>
<evidence type="ECO:0000256" key="1">
    <source>
        <dbReference type="ARBA" id="ARBA00007401"/>
    </source>
</evidence>
<dbReference type="SUPFAM" id="SSF51445">
    <property type="entry name" value="(Trans)glycosidases"/>
    <property type="match status" value="1"/>
</dbReference>
<dbReference type="PANTHER" id="PTHR42732">
    <property type="entry name" value="BETA-GALACTOSIDASE"/>
    <property type="match status" value="1"/>
</dbReference>
<dbReference type="PANTHER" id="PTHR42732:SF2">
    <property type="entry name" value="BETA-MANNOSIDASE"/>
    <property type="match status" value="1"/>
</dbReference>
<feature type="domain" description="Glycoside hydrolase family 2 immunoglobulin-like beta-sandwich" evidence="4">
    <location>
        <begin position="189"/>
        <end position="284"/>
    </location>
</feature>
<dbReference type="RefSeq" id="WP_197231060.1">
    <property type="nucleotide sequence ID" value="NZ_SJPV01000001.1"/>
</dbReference>
<dbReference type="InterPro" id="IPR051913">
    <property type="entry name" value="GH2_Domain-Containing"/>
</dbReference>
<dbReference type="Proteomes" id="UP000319143">
    <property type="component" value="Unassembled WGS sequence"/>
</dbReference>
<accession>A0A5C6E151</accession>
<dbReference type="InterPro" id="IPR013783">
    <property type="entry name" value="Ig-like_fold"/>
</dbReference>
<keyword evidence="2 6" id="KW-0378">Hydrolase</keyword>
<dbReference type="InterPro" id="IPR036156">
    <property type="entry name" value="Beta-gal/glucu_dom_sf"/>
</dbReference>
<sequence>MKFLNLFLIFCLLFVIFEPVSASLKPSGPRQNVSLDGEWEVAQGTMSDRPESFDHAVPVPGLVDMAKPAFDKVGIKSDLREAFWYRQSFTIKGDIPAVSILKLHKAKYGSKIWVNGEMIAEHPPSFTPGYFDVKSVLKGGGQENEIVIRVGADRESLPQDRPNGWDFEKYRYIPGIYDSVELILTGKPYVRNVQVVPDIDARQVTIVAEIEADDPDVDVSAEVTTASADEPVGTATASGLNDDGKVTMTIPIPNCHLWSPEDPFLYQVTIKTDGDAAKSRFGMRSFHFDPVTKRAMLNGKPYYMRGSNITLLRFFEDSARGDLPWREQWVRDLHRKCKTMHWNSLRYCIGFPPEFWYDIADEEGILIQDEFPIWTLNPGAKPPESPKTEHIVPQYVDWMRERWNHPCVVIWDAQNESETDQTGKALMQVRRLDLSNRPWDNGWGEAQSKSDCLESHPYLFSAVEWGNKPFKLSDLAKLDGTPKVYQNQNVNEHAIIINEYAWLWLTRDGNPTCLTQKVYKDLLGSNSTVAERREIYARYLAALTEFWRAKRKCAGVLHFTVLGYSRPGDIPRPEGGATSDHFLDVEALKMDPLFEQRVKDAFAPIGLMLDFWQSEMSAGGTKKFKLYVTNDLPSEFTNEIVVKLVRGNDVLTQQSFRPVVAAFGQQIQSLEMEFPSEQGEYELVAEYQDASGETVTSRRPFRIIKNDS</sequence>
<protein>
    <submittedName>
        <fullName evidence="6">Beta-glucuronidase</fullName>
        <ecNumber evidence="6">3.2.1.31</ecNumber>
    </submittedName>
</protein>
<dbReference type="Gene3D" id="2.60.120.260">
    <property type="entry name" value="Galactose-binding domain-like"/>
    <property type="match status" value="1"/>
</dbReference>
<evidence type="ECO:0000259" key="4">
    <source>
        <dbReference type="Pfam" id="PF00703"/>
    </source>
</evidence>
<dbReference type="InterPro" id="IPR008979">
    <property type="entry name" value="Galactose-bd-like_sf"/>
</dbReference>
<evidence type="ECO:0000313" key="6">
    <source>
        <dbReference type="EMBL" id="TWU42638.1"/>
    </source>
</evidence>
<feature type="domain" description="Glycoside hydrolase family 2 catalytic" evidence="5">
    <location>
        <begin position="294"/>
        <end position="435"/>
    </location>
</feature>
<gene>
    <name evidence="6" type="primary">uidA_1</name>
    <name evidence="6" type="ORF">Poly41_09370</name>
</gene>
<dbReference type="InterPro" id="IPR006102">
    <property type="entry name" value="Ig-like_GH2"/>
</dbReference>
<keyword evidence="7" id="KW-1185">Reference proteome</keyword>
<dbReference type="SUPFAM" id="SSF49303">
    <property type="entry name" value="beta-Galactosidase/glucuronidase domain"/>
    <property type="match status" value="1"/>
</dbReference>
<evidence type="ECO:0000259" key="5">
    <source>
        <dbReference type="Pfam" id="PF02836"/>
    </source>
</evidence>
<dbReference type="GO" id="GO:0005975">
    <property type="term" value="P:carbohydrate metabolic process"/>
    <property type="evidence" value="ECO:0007669"/>
    <property type="project" value="InterPro"/>
</dbReference>
<dbReference type="InterPro" id="IPR006103">
    <property type="entry name" value="Glyco_hydro_2_cat"/>
</dbReference>
<organism evidence="6 7">
    <name type="scientific">Novipirellula artificiosorum</name>
    <dbReference type="NCBI Taxonomy" id="2528016"/>
    <lineage>
        <taxon>Bacteria</taxon>
        <taxon>Pseudomonadati</taxon>
        <taxon>Planctomycetota</taxon>
        <taxon>Planctomycetia</taxon>
        <taxon>Pirellulales</taxon>
        <taxon>Pirellulaceae</taxon>
        <taxon>Novipirellula</taxon>
    </lineage>
</organism>
<evidence type="ECO:0000256" key="3">
    <source>
        <dbReference type="ARBA" id="ARBA00023295"/>
    </source>
</evidence>
<dbReference type="SUPFAM" id="SSF49785">
    <property type="entry name" value="Galactose-binding domain-like"/>
    <property type="match status" value="1"/>
</dbReference>
<name>A0A5C6E151_9BACT</name>
<dbReference type="GO" id="GO:0004566">
    <property type="term" value="F:beta-glucuronidase activity"/>
    <property type="evidence" value="ECO:0007669"/>
    <property type="project" value="UniProtKB-EC"/>
</dbReference>
<comment type="similarity">
    <text evidence="1">Belongs to the glycosyl hydrolase 2 family.</text>
</comment>
<dbReference type="Gene3D" id="3.20.20.80">
    <property type="entry name" value="Glycosidases"/>
    <property type="match status" value="1"/>
</dbReference>
<evidence type="ECO:0000256" key="2">
    <source>
        <dbReference type="ARBA" id="ARBA00022801"/>
    </source>
</evidence>
<evidence type="ECO:0000313" key="7">
    <source>
        <dbReference type="Proteomes" id="UP000319143"/>
    </source>
</evidence>
<dbReference type="Gene3D" id="2.60.40.10">
    <property type="entry name" value="Immunoglobulins"/>
    <property type="match status" value="1"/>
</dbReference>
<comment type="caution">
    <text evidence="6">The sequence shown here is derived from an EMBL/GenBank/DDBJ whole genome shotgun (WGS) entry which is preliminary data.</text>
</comment>
<dbReference type="AlphaFoldDB" id="A0A5C6E151"/>
<reference evidence="6 7" key="1">
    <citation type="submission" date="2019-02" db="EMBL/GenBank/DDBJ databases">
        <title>Deep-cultivation of Planctomycetes and their phenomic and genomic characterization uncovers novel biology.</title>
        <authorList>
            <person name="Wiegand S."/>
            <person name="Jogler M."/>
            <person name="Boedeker C."/>
            <person name="Pinto D."/>
            <person name="Vollmers J."/>
            <person name="Rivas-Marin E."/>
            <person name="Kohn T."/>
            <person name="Peeters S.H."/>
            <person name="Heuer A."/>
            <person name="Rast P."/>
            <person name="Oberbeckmann S."/>
            <person name="Bunk B."/>
            <person name="Jeske O."/>
            <person name="Meyerdierks A."/>
            <person name="Storesund J.E."/>
            <person name="Kallscheuer N."/>
            <person name="Luecker S."/>
            <person name="Lage O.M."/>
            <person name="Pohl T."/>
            <person name="Merkel B.J."/>
            <person name="Hornburger P."/>
            <person name="Mueller R.-W."/>
            <person name="Bruemmer F."/>
            <person name="Labrenz M."/>
            <person name="Spormann A.M."/>
            <person name="Op Den Camp H."/>
            <person name="Overmann J."/>
            <person name="Amann R."/>
            <person name="Jetten M.S.M."/>
            <person name="Mascher T."/>
            <person name="Medema M.H."/>
            <person name="Devos D.P."/>
            <person name="Kaster A.-K."/>
            <person name="Ovreas L."/>
            <person name="Rohde M."/>
            <person name="Galperin M.Y."/>
            <person name="Jogler C."/>
        </authorList>
    </citation>
    <scope>NUCLEOTIDE SEQUENCE [LARGE SCALE GENOMIC DNA]</scope>
    <source>
        <strain evidence="6 7">Poly41</strain>
    </source>
</reference>
<dbReference type="Pfam" id="PF00703">
    <property type="entry name" value="Glyco_hydro_2"/>
    <property type="match status" value="1"/>
</dbReference>